<dbReference type="EMBL" id="CAJNON010000164">
    <property type="protein sequence ID" value="CAF1056240.1"/>
    <property type="molecule type" value="Genomic_DNA"/>
</dbReference>
<dbReference type="AlphaFoldDB" id="A0A818KM45"/>
<accession>A0A818KM45</accession>
<comment type="caution">
    <text evidence="3">The sequence shown here is derived from an EMBL/GenBank/DDBJ whole genome shotgun (WGS) entry which is preliminary data.</text>
</comment>
<name>A0A818KM45_9BILA</name>
<evidence type="ECO:0000256" key="1">
    <source>
        <dbReference type="SAM" id="MobiDB-lite"/>
    </source>
</evidence>
<gene>
    <name evidence="3" type="ORF">OKA104_LOCUS4683</name>
    <name evidence="2" type="ORF">VCS650_LOCUS17686</name>
</gene>
<evidence type="ECO:0000313" key="4">
    <source>
        <dbReference type="Proteomes" id="UP000663881"/>
    </source>
</evidence>
<feature type="compositionally biased region" description="Polar residues" evidence="1">
    <location>
        <begin position="26"/>
        <end position="39"/>
    </location>
</feature>
<proteinExistence type="predicted"/>
<dbReference type="Proteomes" id="UP000663891">
    <property type="component" value="Unassembled WGS sequence"/>
</dbReference>
<evidence type="ECO:0000313" key="2">
    <source>
        <dbReference type="EMBL" id="CAF1056240.1"/>
    </source>
</evidence>
<reference evidence="3" key="1">
    <citation type="submission" date="2021-02" db="EMBL/GenBank/DDBJ databases">
        <authorList>
            <person name="Nowell W R."/>
        </authorList>
    </citation>
    <scope>NUCLEOTIDE SEQUENCE</scope>
</reference>
<evidence type="ECO:0000313" key="3">
    <source>
        <dbReference type="EMBL" id="CAF3562812.1"/>
    </source>
</evidence>
<organism evidence="3 4">
    <name type="scientific">Adineta steineri</name>
    <dbReference type="NCBI Taxonomy" id="433720"/>
    <lineage>
        <taxon>Eukaryota</taxon>
        <taxon>Metazoa</taxon>
        <taxon>Spiralia</taxon>
        <taxon>Gnathifera</taxon>
        <taxon>Rotifera</taxon>
        <taxon>Eurotatoria</taxon>
        <taxon>Bdelloidea</taxon>
        <taxon>Adinetida</taxon>
        <taxon>Adinetidae</taxon>
        <taxon>Adineta</taxon>
    </lineage>
</organism>
<dbReference type="Proteomes" id="UP000663881">
    <property type="component" value="Unassembled WGS sequence"/>
</dbReference>
<dbReference type="EMBL" id="CAJOAY010000154">
    <property type="protein sequence ID" value="CAF3562812.1"/>
    <property type="molecule type" value="Genomic_DNA"/>
</dbReference>
<protein>
    <submittedName>
        <fullName evidence="3">Uncharacterized protein</fullName>
    </submittedName>
</protein>
<feature type="region of interest" description="Disordered" evidence="1">
    <location>
        <begin position="19"/>
        <end position="39"/>
    </location>
</feature>
<sequence length="71" mass="7552">MLFGPTTLSTAIGESIGSTVDHVRGNESSQVEQSGTETASSRPEMTIFLRVFAGNSWNPASETIVLGSIFF</sequence>